<dbReference type="SMART" id="SM00304">
    <property type="entry name" value="HAMP"/>
    <property type="match status" value="1"/>
</dbReference>
<dbReference type="InterPro" id="IPR003660">
    <property type="entry name" value="HAMP_dom"/>
</dbReference>
<keyword evidence="8" id="KW-1133">Transmembrane helix</keyword>
<evidence type="ECO:0000256" key="6">
    <source>
        <dbReference type="ARBA" id="ARBA00022777"/>
    </source>
</evidence>
<gene>
    <name evidence="10" type="ordered locus">Mpal_2721</name>
</gene>
<protein>
    <recommendedName>
        <fullName evidence="3">histidine kinase</fullName>
        <ecNumber evidence="3">2.7.13.3</ecNumber>
    </recommendedName>
</protein>
<dbReference type="AlphaFoldDB" id="B8GFV2"/>
<feature type="transmembrane region" description="Helical" evidence="8">
    <location>
        <begin position="183"/>
        <end position="203"/>
    </location>
</feature>
<comment type="catalytic activity">
    <reaction evidence="1">
        <text>ATP + protein L-histidine = ADP + protein N-phospho-L-histidine.</text>
        <dbReference type="EC" id="2.7.13.3"/>
    </reaction>
</comment>
<feature type="domain" description="HAMP" evidence="9">
    <location>
        <begin position="204"/>
        <end position="256"/>
    </location>
</feature>
<evidence type="ECO:0000256" key="5">
    <source>
        <dbReference type="ARBA" id="ARBA00022679"/>
    </source>
</evidence>
<dbReference type="Gene3D" id="6.10.340.10">
    <property type="match status" value="1"/>
</dbReference>
<accession>B8GFV2</accession>
<keyword evidence="5" id="KW-0808">Transferase</keyword>
<evidence type="ECO:0000256" key="2">
    <source>
        <dbReference type="ARBA" id="ARBA00004141"/>
    </source>
</evidence>
<evidence type="ECO:0000256" key="8">
    <source>
        <dbReference type="SAM" id="Phobius"/>
    </source>
</evidence>
<sequence length="265" mass="28861" precursor="true">MKIQYKLMLSFSVLAVVFLIAGVIISANVTGMNALDKRISTDLTINQQAIAYQNAARDVQTGTFLYLQGETGMGNQMINEGELQMVKSRLALNASLTDPKMIADLSDTRDLEQQVLDSSHQTLSIAAGDDPDRDQQIRDRMNALDAMVVALNTRIATFVGATDRQVSTAIDASAAYGAATVQMIVMGLGLVLILSLLMAIVMARHLTGPITSLTETADRVSRGDLENKIEIKTGDEIENLADSFTRMINAYKMMEAMSMMNEEEA</sequence>
<dbReference type="STRING" id="521011.Mpal_2721"/>
<dbReference type="GO" id="GO:0004673">
    <property type="term" value="F:protein histidine kinase activity"/>
    <property type="evidence" value="ECO:0007669"/>
    <property type="project" value="UniProtKB-EC"/>
</dbReference>
<evidence type="ECO:0000259" key="9">
    <source>
        <dbReference type="PROSITE" id="PS50885"/>
    </source>
</evidence>
<dbReference type="eggNOG" id="arCOG02322">
    <property type="taxonomic scope" value="Archaea"/>
</dbReference>
<evidence type="ECO:0000313" key="10">
    <source>
        <dbReference type="EMBL" id="ACL17985.1"/>
    </source>
</evidence>
<dbReference type="KEGG" id="mpl:Mpal_2721"/>
<dbReference type="PANTHER" id="PTHR45528">
    <property type="entry name" value="SENSOR HISTIDINE KINASE CPXA"/>
    <property type="match status" value="1"/>
</dbReference>
<keyword evidence="8" id="KW-0812">Transmembrane</keyword>
<dbReference type="SUPFAM" id="SSF158472">
    <property type="entry name" value="HAMP domain-like"/>
    <property type="match status" value="1"/>
</dbReference>
<dbReference type="HOGENOM" id="CLU_1048126_0_0_2"/>
<dbReference type="PROSITE" id="PS50885">
    <property type="entry name" value="HAMP"/>
    <property type="match status" value="1"/>
</dbReference>
<dbReference type="CDD" id="cd06225">
    <property type="entry name" value="HAMP"/>
    <property type="match status" value="1"/>
</dbReference>
<evidence type="ECO:0000313" key="11">
    <source>
        <dbReference type="Proteomes" id="UP000002457"/>
    </source>
</evidence>
<evidence type="ECO:0000256" key="4">
    <source>
        <dbReference type="ARBA" id="ARBA00022553"/>
    </source>
</evidence>
<organism evidence="10 11">
    <name type="scientific">Methanosphaerula palustris (strain ATCC BAA-1556 / DSM 19958 / E1-9c)</name>
    <dbReference type="NCBI Taxonomy" id="521011"/>
    <lineage>
        <taxon>Archaea</taxon>
        <taxon>Methanobacteriati</taxon>
        <taxon>Methanobacteriota</taxon>
        <taxon>Stenosarchaea group</taxon>
        <taxon>Methanomicrobia</taxon>
        <taxon>Methanomicrobiales</taxon>
        <taxon>Methanoregulaceae</taxon>
        <taxon>Methanosphaerula</taxon>
    </lineage>
</organism>
<proteinExistence type="predicted"/>
<reference evidence="10 11" key="1">
    <citation type="journal article" date="2015" name="Genome Announc.">
        <title>Complete Genome Sequence of Methanosphaerula palustris E1-9CT, a Hydrogenotrophic Methanogen Isolated from a Minerotrophic Fen Peatland.</title>
        <authorList>
            <person name="Cadillo-Quiroz H."/>
            <person name="Browne P."/>
            <person name="Kyrpides N."/>
            <person name="Woyke T."/>
            <person name="Goodwin L."/>
            <person name="Detter C."/>
            <person name="Yavitt J.B."/>
            <person name="Zinder S.H."/>
        </authorList>
    </citation>
    <scope>NUCLEOTIDE SEQUENCE [LARGE SCALE GENOMIC DNA]</scope>
    <source>
        <strain evidence="11">ATCC BAA-1556 / DSM 19958 / E1-9c</strain>
    </source>
</reference>
<dbReference type="EMBL" id="CP001338">
    <property type="protein sequence ID" value="ACL17985.1"/>
    <property type="molecule type" value="Genomic_DNA"/>
</dbReference>
<comment type="subcellular location">
    <subcellularLocation>
        <location evidence="2">Membrane</location>
        <topology evidence="2">Multi-pass membrane protein</topology>
    </subcellularLocation>
</comment>
<evidence type="ECO:0000256" key="1">
    <source>
        <dbReference type="ARBA" id="ARBA00000085"/>
    </source>
</evidence>
<keyword evidence="7 8" id="KW-0472">Membrane</keyword>
<dbReference type="Pfam" id="PF00672">
    <property type="entry name" value="HAMP"/>
    <property type="match status" value="1"/>
</dbReference>
<name>B8GFV2_METPE</name>
<dbReference type="GO" id="GO:0016020">
    <property type="term" value="C:membrane"/>
    <property type="evidence" value="ECO:0007669"/>
    <property type="project" value="UniProtKB-SubCell"/>
</dbReference>
<evidence type="ECO:0000256" key="3">
    <source>
        <dbReference type="ARBA" id="ARBA00012438"/>
    </source>
</evidence>
<keyword evidence="4" id="KW-0597">Phosphoprotein</keyword>
<dbReference type="GO" id="GO:0007165">
    <property type="term" value="P:signal transduction"/>
    <property type="evidence" value="ECO:0007669"/>
    <property type="project" value="InterPro"/>
</dbReference>
<dbReference type="InterPro" id="IPR050398">
    <property type="entry name" value="HssS/ArlS-like"/>
</dbReference>
<dbReference type="EC" id="2.7.13.3" evidence="3"/>
<keyword evidence="11" id="KW-1185">Reference proteome</keyword>
<evidence type="ECO:0000256" key="7">
    <source>
        <dbReference type="ARBA" id="ARBA00023136"/>
    </source>
</evidence>
<dbReference type="PANTHER" id="PTHR45528:SF9">
    <property type="entry name" value="SENSOR HISTIDINE KINASE YBDK"/>
    <property type="match status" value="1"/>
</dbReference>
<keyword evidence="6" id="KW-0418">Kinase</keyword>
<dbReference type="Proteomes" id="UP000002457">
    <property type="component" value="Chromosome"/>
</dbReference>